<evidence type="ECO:0000313" key="1">
    <source>
        <dbReference type="EMBL" id="OKP09311.1"/>
    </source>
</evidence>
<name>A0A1Q5UA11_9EURO</name>
<dbReference type="PANTHER" id="PTHR48419:SF1">
    <property type="entry name" value="SULFOTRANSFERASE DOMAIN-CONTAINING PROTEIN"/>
    <property type="match status" value="1"/>
</dbReference>
<dbReference type="OrthoDB" id="3650366at2759"/>
<reference evidence="1 2" key="1">
    <citation type="submission" date="2016-10" db="EMBL/GenBank/DDBJ databases">
        <title>Genome sequence of the ascomycete fungus Penicillium subrubescens.</title>
        <authorList>
            <person name="De Vries R.P."/>
            <person name="Peng M."/>
            <person name="Dilokpimol A."/>
            <person name="Hilden K."/>
            <person name="Makela M.R."/>
            <person name="Grigoriev I."/>
            <person name="Riley R."/>
            <person name="Granchi Z."/>
        </authorList>
    </citation>
    <scope>NUCLEOTIDE SEQUENCE [LARGE SCALE GENOMIC DNA]</scope>
    <source>
        <strain evidence="1 2">CBS 132785</strain>
    </source>
</reference>
<dbReference type="InterPro" id="IPR027417">
    <property type="entry name" value="P-loop_NTPase"/>
</dbReference>
<gene>
    <name evidence="1" type="ORF">PENSUB_5397</name>
</gene>
<dbReference type="PANTHER" id="PTHR48419">
    <property type="entry name" value="SULFOTRANSFERASE DOMAIN-CONTAINING PROTEIN"/>
    <property type="match status" value="1"/>
</dbReference>
<comment type="caution">
    <text evidence="1">The sequence shown here is derived from an EMBL/GenBank/DDBJ whole genome shotgun (WGS) entry which is preliminary data.</text>
</comment>
<dbReference type="EMBL" id="MNBE01000552">
    <property type="protein sequence ID" value="OKP09311.1"/>
    <property type="molecule type" value="Genomic_DNA"/>
</dbReference>
<dbReference type="SUPFAM" id="SSF52540">
    <property type="entry name" value="P-loop containing nucleoside triphosphate hydrolases"/>
    <property type="match status" value="1"/>
</dbReference>
<organism evidence="1 2">
    <name type="scientific">Penicillium subrubescens</name>
    <dbReference type="NCBI Taxonomy" id="1316194"/>
    <lineage>
        <taxon>Eukaryota</taxon>
        <taxon>Fungi</taxon>
        <taxon>Dikarya</taxon>
        <taxon>Ascomycota</taxon>
        <taxon>Pezizomycotina</taxon>
        <taxon>Eurotiomycetes</taxon>
        <taxon>Eurotiomycetidae</taxon>
        <taxon>Eurotiales</taxon>
        <taxon>Aspergillaceae</taxon>
        <taxon>Penicillium</taxon>
    </lineage>
</organism>
<keyword evidence="2" id="KW-1185">Reference proteome</keyword>
<accession>A0A1Q5UA11</accession>
<sequence length="361" mass="40902">MAINDALQANGSPASPVPKRLLLVSVPRTASNLLLKVLNISKQPQLLTNQRSGYFFYPAFSAAAQDGILGKEPGNWSSDEKQRYKASNQACLNALEDYSTRAEEEKKAMFVKEHAFWFFNPAAQHKLMTGQEYPEFFEEMRVDIADKYGPTQTYSKSNETFFSDEYLRSWQMAFIIRHPALAWPSMYRAMQKIAAEGFMDEDGVKGSSLTNMSFRWSRLMYDWCLEQPDVPTPPPVVDAHDLIHSPEIVLKLCDQTGLDKESLQFEWCGNDHKKSQNWAAPNEVANEKELAMHRRAASIMLSTLEASNGIVLDKAPDHVDIAAEAVKWKAEFGEEVAGLIEKAVWDSMPDYEYLKARRLTA</sequence>
<proteinExistence type="predicted"/>
<dbReference type="AlphaFoldDB" id="A0A1Q5UA11"/>
<dbReference type="STRING" id="1316194.A0A1Q5UA11"/>
<evidence type="ECO:0000313" key="2">
    <source>
        <dbReference type="Proteomes" id="UP000186955"/>
    </source>
</evidence>
<dbReference type="Proteomes" id="UP000186955">
    <property type="component" value="Unassembled WGS sequence"/>
</dbReference>
<dbReference type="InterPro" id="IPR053226">
    <property type="entry name" value="Pyrrolopyrazine_biosynth_F"/>
</dbReference>
<protein>
    <submittedName>
        <fullName evidence="1">Uncharacterized protein</fullName>
    </submittedName>
</protein>